<keyword evidence="16" id="KW-0594">Phospholipid biosynthesis</keyword>
<evidence type="ECO:0000256" key="3">
    <source>
        <dbReference type="ARBA" id="ARBA00005119"/>
    </source>
</evidence>
<evidence type="ECO:0000256" key="8">
    <source>
        <dbReference type="ARBA" id="ARBA00022475"/>
    </source>
</evidence>
<comment type="pathway">
    <text evidence="4">Lipid metabolism.</text>
</comment>
<dbReference type="GO" id="GO:0016024">
    <property type="term" value="P:CDP-diacylglycerol biosynthetic process"/>
    <property type="evidence" value="ECO:0007669"/>
    <property type="project" value="TreeGrafter"/>
</dbReference>
<accession>B1H059</accession>
<evidence type="ECO:0000256" key="23">
    <source>
        <dbReference type="ARBA" id="ARBA00033406"/>
    </source>
</evidence>
<feature type="transmembrane region" description="Helical" evidence="24">
    <location>
        <begin position="175"/>
        <end position="198"/>
    </location>
</feature>
<feature type="transmembrane region" description="Helical" evidence="24">
    <location>
        <begin position="132"/>
        <end position="154"/>
    </location>
</feature>
<comment type="similarity">
    <text evidence="5">Belongs to the CDS family.</text>
</comment>
<keyword evidence="9" id="KW-0444">Lipid biosynthesis</keyword>
<evidence type="ECO:0000256" key="13">
    <source>
        <dbReference type="ARBA" id="ARBA00022989"/>
    </source>
</evidence>
<evidence type="ECO:0000256" key="22">
    <source>
        <dbReference type="ARBA" id="ARBA00032743"/>
    </source>
</evidence>
<evidence type="ECO:0000256" key="7">
    <source>
        <dbReference type="ARBA" id="ARBA00019373"/>
    </source>
</evidence>
<evidence type="ECO:0000256" key="6">
    <source>
        <dbReference type="ARBA" id="ARBA00012487"/>
    </source>
</evidence>
<proteinExistence type="inferred from homology"/>
<dbReference type="Pfam" id="PF01148">
    <property type="entry name" value="CTP_transf_1"/>
    <property type="match status" value="1"/>
</dbReference>
<evidence type="ECO:0000256" key="15">
    <source>
        <dbReference type="ARBA" id="ARBA00023136"/>
    </source>
</evidence>
<feature type="transmembrane region" description="Helical" evidence="24">
    <location>
        <begin position="77"/>
        <end position="96"/>
    </location>
</feature>
<keyword evidence="14" id="KW-0443">Lipid metabolism</keyword>
<dbReference type="GO" id="GO:0005886">
    <property type="term" value="C:plasma membrane"/>
    <property type="evidence" value="ECO:0007669"/>
    <property type="project" value="UniProtKB-SubCell"/>
</dbReference>
<dbReference type="EC" id="2.7.7.41" evidence="6"/>
<evidence type="ECO:0000256" key="5">
    <source>
        <dbReference type="ARBA" id="ARBA00010185"/>
    </source>
</evidence>
<dbReference type="AlphaFoldDB" id="B1H059"/>
<evidence type="ECO:0000256" key="17">
    <source>
        <dbReference type="ARBA" id="ARBA00023264"/>
    </source>
</evidence>
<feature type="transmembrane region" description="Helical" evidence="24">
    <location>
        <begin position="108"/>
        <end position="126"/>
    </location>
</feature>
<reference evidence="26" key="1">
    <citation type="journal article" date="2008" name="Proc. Natl. Acad. Sci. U.S.A.">
        <title>Complete genome of the uncultured termite group 1 bacteria in a single host protist cell.</title>
        <authorList>
            <person name="Hongoh Y."/>
            <person name="Sharma V.K."/>
            <person name="Prakash T."/>
            <person name="Noda S."/>
            <person name="Taylor T.D."/>
            <person name="Kudo T."/>
            <person name="Sakaki Y."/>
            <person name="Toyoda A."/>
            <person name="Hattori M."/>
            <person name="Ohkuma M."/>
        </authorList>
    </citation>
    <scope>NUCLEOTIDE SEQUENCE [LARGE SCALE GENOMIC DNA]</scope>
    <source>
        <strain evidence="26">Rs-D17 genomovar Ri2008</strain>
    </source>
</reference>
<keyword evidence="13 24" id="KW-1133">Transmembrane helix</keyword>
<dbReference type="PROSITE" id="PS51257">
    <property type="entry name" value="PROKAR_LIPOPROTEIN"/>
    <property type="match status" value="1"/>
</dbReference>
<comment type="catalytic activity">
    <reaction evidence="1">
        <text>a 1,2-diacyl-sn-glycero-3-phosphate + CTP + H(+) = a CDP-1,2-diacyl-sn-glycerol + diphosphate</text>
        <dbReference type="Rhea" id="RHEA:16229"/>
        <dbReference type="ChEBI" id="CHEBI:15378"/>
        <dbReference type="ChEBI" id="CHEBI:33019"/>
        <dbReference type="ChEBI" id="CHEBI:37563"/>
        <dbReference type="ChEBI" id="CHEBI:58332"/>
        <dbReference type="ChEBI" id="CHEBI:58608"/>
        <dbReference type="EC" id="2.7.7.41"/>
    </reaction>
</comment>
<dbReference type="KEGG" id="rsd:TGRD_404"/>
<dbReference type="STRING" id="471821.TGRD_408"/>
<keyword evidence="15 24" id="KW-0472">Membrane</keyword>
<evidence type="ECO:0000256" key="18">
    <source>
        <dbReference type="ARBA" id="ARBA00029893"/>
    </source>
</evidence>
<evidence type="ECO:0000256" key="20">
    <source>
        <dbReference type="ARBA" id="ARBA00032253"/>
    </source>
</evidence>
<evidence type="ECO:0000256" key="16">
    <source>
        <dbReference type="ARBA" id="ARBA00023209"/>
    </source>
</evidence>
<dbReference type="RefSeq" id="WP_015423417.1">
    <property type="nucleotide sequence ID" value="NC_020419.1"/>
</dbReference>
<comment type="subcellular location">
    <subcellularLocation>
        <location evidence="2">Cell membrane</location>
        <topology evidence="2">Multi-pass membrane protein</topology>
    </subcellularLocation>
</comment>
<name>B1H059_ENDTX</name>
<evidence type="ECO:0000256" key="21">
    <source>
        <dbReference type="ARBA" id="ARBA00032396"/>
    </source>
</evidence>
<evidence type="ECO:0000256" key="10">
    <source>
        <dbReference type="ARBA" id="ARBA00022679"/>
    </source>
</evidence>
<keyword evidence="10" id="KW-0808">Transferase</keyword>
<keyword evidence="8" id="KW-1003">Cell membrane</keyword>
<keyword evidence="12 25" id="KW-0548">Nucleotidyltransferase</keyword>
<feature type="transmembrane region" description="Helical" evidence="24">
    <location>
        <begin position="51"/>
        <end position="71"/>
    </location>
</feature>
<evidence type="ECO:0000313" key="25">
    <source>
        <dbReference type="EMBL" id="BAG13891.1"/>
    </source>
</evidence>
<evidence type="ECO:0000256" key="4">
    <source>
        <dbReference type="ARBA" id="ARBA00005189"/>
    </source>
</evidence>
<organism evidence="25 26">
    <name type="scientific">Endomicrobium trichonymphae</name>
    <dbReference type="NCBI Taxonomy" id="1408204"/>
    <lineage>
        <taxon>Bacteria</taxon>
        <taxon>Pseudomonadati</taxon>
        <taxon>Elusimicrobiota</taxon>
        <taxon>Endomicrobiia</taxon>
        <taxon>Endomicrobiales</taxon>
        <taxon>Endomicrobiaceae</taxon>
        <taxon>Candidatus Endomicrobiellum</taxon>
    </lineage>
</organism>
<comment type="pathway">
    <text evidence="3">Phospholipid metabolism; CDP-diacylglycerol biosynthesis; CDP-diacylglycerol from sn-glycerol 3-phosphate: step 3/3.</text>
</comment>
<feature type="transmembrane region" description="Helical" evidence="24">
    <location>
        <begin position="6"/>
        <end position="39"/>
    </location>
</feature>
<evidence type="ECO:0000256" key="12">
    <source>
        <dbReference type="ARBA" id="ARBA00022695"/>
    </source>
</evidence>
<evidence type="ECO:0000256" key="19">
    <source>
        <dbReference type="ARBA" id="ARBA00031825"/>
    </source>
</evidence>
<dbReference type="GO" id="GO:0004605">
    <property type="term" value="F:phosphatidate cytidylyltransferase activity"/>
    <property type="evidence" value="ECO:0007669"/>
    <property type="project" value="UniProtKB-EC"/>
</dbReference>
<evidence type="ECO:0000313" key="26">
    <source>
        <dbReference type="Proteomes" id="UP000001691"/>
    </source>
</evidence>
<sequence>MLLTRILTAVAGIPFILACIYSGNIPFYVMMFIISSLCVQEYLMISKKYNPHTAVSLAMAATFFVFLYFFKDFPADKVIVSAIVMIFVLFGIEIFGENPTFCIGRISSSFLGAFFIPLALMHMVYIRNLHGGMKLVFFIFIVIWILDTMAYAFGKALGKHKLANNISPNKTLEGAIAGIVFGVLAAVACRCTFMSNILTLQNAIILGLVIAVSGQFSDLAESLIKRDGNVKDSGKVVPGHGGVFDRFDSYLFTAPVAYYVLQILK</sequence>
<evidence type="ECO:0000256" key="24">
    <source>
        <dbReference type="SAM" id="Phobius"/>
    </source>
</evidence>
<evidence type="ECO:0000256" key="11">
    <source>
        <dbReference type="ARBA" id="ARBA00022692"/>
    </source>
</evidence>
<evidence type="ECO:0000256" key="2">
    <source>
        <dbReference type="ARBA" id="ARBA00004651"/>
    </source>
</evidence>
<evidence type="ECO:0000256" key="14">
    <source>
        <dbReference type="ARBA" id="ARBA00023098"/>
    </source>
</evidence>
<evidence type="ECO:0000256" key="9">
    <source>
        <dbReference type="ARBA" id="ARBA00022516"/>
    </source>
</evidence>
<keyword evidence="26" id="KW-1185">Reference proteome</keyword>
<dbReference type="PATRIC" id="fig|471821.5.peg.661"/>
<protein>
    <recommendedName>
        <fullName evidence="7">Phosphatidate cytidylyltransferase</fullName>
        <ecNumber evidence="6">2.7.7.41</ecNumber>
    </recommendedName>
    <alternativeName>
        <fullName evidence="20">CDP-DAG synthase</fullName>
    </alternativeName>
    <alternativeName>
        <fullName evidence="22">CDP-DG synthase</fullName>
    </alternativeName>
    <alternativeName>
        <fullName evidence="18">CDP-diacylglycerol synthase</fullName>
    </alternativeName>
    <alternativeName>
        <fullName evidence="21">CDP-diglyceride pyrophosphorylase</fullName>
    </alternativeName>
    <alternativeName>
        <fullName evidence="23">CDP-diglyceride synthase</fullName>
    </alternativeName>
    <alternativeName>
        <fullName evidence="19">CTP:phosphatidate cytidylyltransferase</fullName>
    </alternativeName>
</protein>
<keyword evidence="17" id="KW-1208">Phospholipid metabolism</keyword>
<dbReference type="HOGENOM" id="CLU_037294_3_3_0"/>
<evidence type="ECO:0000256" key="1">
    <source>
        <dbReference type="ARBA" id="ARBA00001698"/>
    </source>
</evidence>
<dbReference type="Proteomes" id="UP000001691">
    <property type="component" value="Chromosome"/>
</dbReference>
<dbReference type="PANTHER" id="PTHR46382">
    <property type="entry name" value="PHOSPHATIDATE CYTIDYLYLTRANSFERASE"/>
    <property type="match status" value="1"/>
</dbReference>
<dbReference type="EMBL" id="AP009510">
    <property type="protein sequence ID" value="BAG13891.1"/>
    <property type="molecule type" value="Genomic_DNA"/>
</dbReference>
<gene>
    <name evidence="25" type="ordered locus">TGRD_404</name>
</gene>
<keyword evidence="11 24" id="KW-0812">Transmembrane</keyword>
<dbReference type="PANTHER" id="PTHR46382:SF1">
    <property type="entry name" value="PHOSPHATIDATE CYTIDYLYLTRANSFERASE"/>
    <property type="match status" value="1"/>
</dbReference>